<proteinExistence type="predicted"/>
<organism evidence="1 2">
    <name type="scientific">Calothrix parietina FACHB-288</name>
    <dbReference type="NCBI Taxonomy" id="2692896"/>
    <lineage>
        <taxon>Bacteria</taxon>
        <taxon>Bacillati</taxon>
        <taxon>Cyanobacteriota</taxon>
        <taxon>Cyanophyceae</taxon>
        <taxon>Nostocales</taxon>
        <taxon>Calotrichaceae</taxon>
        <taxon>Calothrix</taxon>
    </lineage>
</organism>
<comment type="caution">
    <text evidence="1">The sequence shown here is derived from an EMBL/GenBank/DDBJ whole genome shotgun (WGS) entry which is preliminary data.</text>
</comment>
<dbReference type="RefSeq" id="WP_190540664.1">
    <property type="nucleotide sequence ID" value="NZ_CAWPNO010000049.1"/>
</dbReference>
<name>A0ABR8A969_9CYAN</name>
<evidence type="ECO:0000313" key="1">
    <source>
        <dbReference type="EMBL" id="MBD2196456.1"/>
    </source>
</evidence>
<dbReference type="Proteomes" id="UP000658514">
    <property type="component" value="Unassembled WGS sequence"/>
</dbReference>
<accession>A0ABR8A969</accession>
<gene>
    <name evidence="1" type="ORF">H6G24_13260</name>
</gene>
<evidence type="ECO:0000313" key="2">
    <source>
        <dbReference type="Proteomes" id="UP000658514"/>
    </source>
</evidence>
<reference evidence="1 2" key="1">
    <citation type="journal article" date="2020" name="ISME J.">
        <title>Comparative genomics reveals insights into cyanobacterial evolution and habitat adaptation.</title>
        <authorList>
            <person name="Chen M.Y."/>
            <person name="Teng W.K."/>
            <person name="Zhao L."/>
            <person name="Hu C.X."/>
            <person name="Zhou Y.K."/>
            <person name="Han B.P."/>
            <person name="Song L.R."/>
            <person name="Shu W.S."/>
        </authorList>
    </citation>
    <scope>NUCLEOTIDE SEQUENCE [LARGE SCALE GENOMIC DNA]</scope>
    <source>
        <strain evidence="1 2">FACHB-288</strain>
    </source>
</reference>
<sequence>MLEKLLLAFGLTLSLSLFTGLNLSNPKQTGNINLNSQQAFNYTQVFSNISY</sequence>
<protein>
    <submittedName>
        <fullName evidence="1">Uncharacterized protein</fullName>
    </submittedName>
</protein>
<dbReference type="EMBL" id="JACJQH010000018">
    <property type="protein sequence ID" value="MBD2196456.1"/>
    <property type="molecule type" value="Genomic_DNA"/>
</dbReference>
<keyword evidence="2" id="KW-1185">Reference proteome</keyword>